<dbReference type="InterPro" id="IPR011055">
    <property type="entry name" value="Dup_hybrid_motif"/>
</dbReference>
<dbReference type="Proteomes" id="UP000284779">
    <property type="component" value="Unassembled WGS sequence"/>
</dbReference>
<evidence type="ECO:0000256" key="3">
    <source>
        <dbReference type="SAM" id="SignalP"/>
    </source>
</evidence>
<evidence type="ECO:0000259" key="4">
    <source>
        <dbReference type="Pfam" id="PF01551"/>
    </source>
</evidence>
<dbReference type="EMBL" id="QSFD01000013">
    <property type="protein sequence ID" value="RHA16903.1"/>
    <property type="molecule type" value="Genomic_DNA"/>
</dbReference>
<feature type="compositionally biased region" description="Basic and acidic residues" evidence="2">
    <location>
        <begin position="48"/>
        <end position="58"/>
    </location>
</feature>
<feature type="chain" id="PRO_5039392876" evidence="3">
    <location>
        <begin position="25"/>
        <end position="428"/>
    </location>
</feature>
<dbReference type="SUPFAM" id="SSF51261">
    <property type="entry name" value="Duplicated hybrid motif"/>
    <property type="match status" value="1"/>
</dbReference>
<dbReference type="Pfam" id="PF24568">
    <property type="entry name" value="CC_PcsB"/>
    <property type="match status" value="1"/>
</dbReference>
<dbReference type="InterPro" id="IPR057309">
    <property type="entry name" value="PcsB_CC"/>
</dbReference>
<evidence type="ECO:0000259" key="5">
    <source>
        <dbReference type="Pfam" id="PF24568"/>
    </source>
</evidence>
<keyword evidence="1 3" id="KW-0732">Signal</keyword>
<dbReference type="GO" id="GO:0004222">
    <property type="term" value="F:metalloendopeptidase activity"/>
    <property type="evidence" value="ECO:0007669"/>
    <property type="project" value="TreeGrafter"/>
</dbReference>
<reference evidence="6 7" key="1">
    <citation type="submission" date="2018-08" db="EMBL/GenBank/DDBJ databases">
        <title>A genome reference for cultivated species of the human gut microbiota.</title>
        <authorList>
            <person name="Zou Y."/>
            <person name="Xue W."/>
            <person name="Luo G."/>
        </authorList>
    </citation>
    <scope>NUCLEOTIDE SEQUENCE [LARGE SCALE GENOMIC DNA]</scope>
    <source>
        <strain evidence="6 7">AM44-11BH</strain>
    </source>
</reference>
<evidence type="ECO:0000256" key="2">
    <source>
        <dbReference type="SAM" id="MobiDB-lite"/>
    </source>
</evidence>
<dbReference type="Gene3D" id="6.10.250.3150">
    <property type="match status" value="1"/>
</dbReference>
<dbReference type="AlphaFoldDB" id="A0A413R5E1"/>
<evidence type="ECO:0000313" key="7">
    <source>
        <dbReference type="Proteomes" id="UP000284779"/>
    </source>
</evidence>
<dbReference type="RefSeq" id="WP_117971603.1">
    <property type="nucleotide sequence ID" value="NZ_JBGKIA010000006.1"/>
</dbReference>
<name>A0A413R5E1_9FIRM</name>
<dbReference type="PANTHER" id="PTHR21666:SF270">
    <property type="entry name" value="MUREIN HYDROLASE ACTIVATOR ENVC"/>
    <property type="match status" value="1"/>
</dbReference>
<gene>
    <name evidence="6" type="ORF">DW944_11060</name>
</gene>
<evidence type="ECO:0000313" key="6">
    <source>
        <dbReference type="EMBL" id="RHA16903.1"/>
    </source>
</evidence>
<feature type="region of interest" description="Disordered" evidence="2">
    <location>
        <begin position="37"/>
        <end position="58"/>
    </location>
</feature>
<protein>
    <submittedName>
        <fullName evidence="6">Uncharacterized protein</fullName>
    </submittedName>
</protein>
<dbReference type="CDD" id="cd12797">
    <property type="entry name" value="M23_peptidase"/>
    <property type="match status" value="1"/>
</dbReference>
<feature type="region of interest" description="Disordered" evidence="2">
    <location>
        <begin position="223"/>
        <end position="308"/>
    </location>
</feature>
<dbReference type="PANTHER" id="PTHR21666">
    <property type="entry name" value="PEPTIDASE-RELATED"/>
    <property type="match status" value="1"/>
</dbReference>
<comment type="caution">
    <text evidence="6">The sequence shown here is derived from an EMBL/GenBank/DDBJ whole genome shotgun (WGS) entry which is preliminary data.</text>
</comment>
<feature type="domain" description="Peptidoglycan hydrolase PcsB coiled-coil" evidence="5">
    <location>
        <begin position="100"/>
        <end position="169"/>
    </location>
</feature>
<evidence type="ECO:0000256" key="1">
    <source>
        <dbReference type="ARBA" id="ARBA00022729"/>
    </source>
</evidence>
<accession>A0A413R5E1</accession>
<feature type="compositionally biased region" description="Low complexity" evidence="2">
    <location>
        <begin position="266"/>
        <end position="302"/>
    </location>
</feature>
<feature type="signal peptide" evidence="3">
    <location>
        <begin position="1"/>
        <end position="24"/>
    </location>
</feature>
<organism evidence="6 7">
    <name type="scientific">Eubacterium ventriosum</name>
    <dbReference type="NCBI Taxonomy" id="39496"/>
    <lineage>
        <taxon>Bacteria</taxon>
        <taxon>Bacillati</taxon>
        <taxon>Bacillota</taxon>
        <taxon>Clostridia</taxon>
        <taxon>Eubacteriales</taxon>
        <taxon>Eubacteriaceae</taxon>
        <taxon>Eubacterium</taxon>
    </lineage>
</organism>
<dbReference type="Gene3D" id="2.70.70.10">
    <property type="entry name" value="Glucose Permease (Domain IIA)"/>
    <property type="match status" value="1"/>
</dbReference>
<keyword evidence="7" id="KW-1185">Reference proteome</keyword>
<feature type="domain" description="M23ase beta-sheet core" evidence="4">
    <location>
        <begin position="329"/>
        <end position="423"/>
    </location>
</feature>
<proteinExistence type="predicted"/>
<feature type="compositionally biased region" description="Polar residues" evidence="2">
    <location>
        <begin position="37"/>
        <end position="47"/>
    </location>
</feature>
<feature type="compositionally biased region" description="Basic and acidic residues" evidence="2">
    <location>
        <begin position="230"/>
        <end position="242"/>
    </location>
</feature>
<dbReference type="InterPro" id="IPR016047">
    <property type="entry name" value="M23ase_b-sheet_dom"/>
</dbReference>
<feature type="compositionally biased region" description="Basic and acidic residues" evidence="2">
    <location>
        <begin position="255"/>
        <end position="265"/>
    </location>
</feature>
<sequence length="428" mass="46608">MRKSKVLSFVLVAALAVTAIPINAFGTVNDEKNKLSDLQNQKQQAQDENNKLQKSKSDAQEYIQSVDKKLTNLATEMYKTNQKLSKTEDKISKTQKELNNAQVSINEQYEDMKLRIKYMYENGDTQMIDLIFNSKSITDFLNKAEYITELSQYDRDMLNKMKKTKEKIASAKSTLVTEKKNLQTIQAQQKSDQTKLTNLSESKQQELKNYEDLIAHNEATSDELEAEISAQEKRVASVEEQSKNQAAAEQANKAAAEKARREAAAKKQQAASSNSSTSNTSSNTGSNTTDTSNSGNSGSSGTVSGGGFTWPLPGHTTISSGYGYRGSEFHKGIDIPASAGTTIVAAGSGTVEWANYSTTAGNWIGINHGNGVYSVYMHMSALLVSAGTKVSAGQSIGLVGNTGASQGNHLHFAVRKNGAYVNPWDYLK</sequence>
<dbReference type="InterPro" id="IPR050570">
    <property type="entry name" value="Cell_wall_metabolism_enzyme"/>
</dbReference>
<feature type="compositionally biased region" description="Low complexity" evidence="2">
    <location>
        <begin position="243"/>
        <end position="254"/>
    </location>
</feature>
<dbReference type="Pfam" id="PF01551">
    <property type="entry name" value="Peptidase_M23"/>
    <property type="match status" value="1"/>
</dbReference>